<feature type="compositionally biased region" description="Acidic residues" evidence="1">
    <location>
        <begin position="29"/>
        <end position="43"/>
    </location>
</feature>
<evidence type="ECO:0000256" key="1">
    <source>
        <dbReference type="SAM" id="MobiDB-lite"/>
    </source>
</evidence>
<feature type="transmembrane region" description="Helical" evidence="2">
    <location>
        <begin position="436"/>
        <end position="457"/>
    </location>
</feature>
<accession>A0A1B0AJH4</accession>
<organism evidence="3 4">
    <name type="scientific">Glossina pallidipes</name>
    <name type="common">Tsetse fly</name>
    <dbReference type="NCBI Taxonomy" id="7398"/>
    <lineage>
        <taxon>Eukaryota</taxon>
        <taxon>Metazoa</taxon>
        <taxon>Ecdysozoa</taxon>
        <taxon>Arthropoda</taxon>
        <taxon>Hexapoda</taxon>
        <taxon>Insecta</taxon>
        <taxon>Pterygota</taxon>
        <taxon>Neoptera</taxon>
        <taxon>Endopterygota</taxon>
        <taxon>Diptera</taxon>
        <taxon>Brachycera</taxon>
        <taxon>Muscomorpha</taxon>
        <taxon>Hippoboscoidea</taxon>
        <taxon>Glossinidae</taxon>
        <taxon>Glossina</taxon>
    </lineage>
</organism>
<evidence type="ECO:0000313" key="3">
    <source>
        <dbReference type="EnsemblMetazoa" id="GPAI047803-PA"/>
    </source>
</evidence>
<feature type="region of interest" description="Disordered" evidence="1">
    <location>
        <begin position="1"/>
        <end position="45"/>
    </location>
</feature>
<dbReference type="AlphaFoldDB" id="A0A1B0AJH4"/>
<keyword evidence="4" id="KW-1185">Reference proteome</keyword>
<keyword evidence="2" id="KW-1133">Transmembrane helix</keyword>
<dbReference type="VEuPathDB" id="VectorBase:GPAI047803"/>
<name>A0A1B0AJH4_GLOPL</name>
<protein>
    <submittedName>
        <fullName evidence="3">Uncharacterized protein</fullName>
    </submittedName>
</protein>
<evidence type="ECO:0000313" key="4">
    <source>
        <dbReference type="Proteomes" id="UP000092445"/>
    </source>
</evidence>
<sequence>MDFRKNPSAVESNDHTQVEQEETDHLESDNEEEDDEIEGEEESPVVCVHSDNGELRIHLGGSHITATDTETVPKESKNVTFHEELEQIHGIDEDLSTITILAPEAASKSNWAKKDKTQIDEAPKSSGEPSLLFPRRLWSADDVTLKIQKPLQLEKVKLQQKCTQLELKQIEEENGEIAKRFQKIMEMFDAFTKNLEALEPTQAAVAASPRRKQRHDGREKDDKKDVHPKVHISRYADYHSQLEKKLNEIKLIEAAQSTASFGNQTAIVELMPEYKDIAVATSTHNISAAASAVPISCQTSFHENISTSIALSSLNPSASTSKSGLQNSLNNFASADAALLINSQAHLMKCDLHGVDENESKEKLIKVDGTHISPHLEPIMVEQPCSQEFHTIHIEAATTPPPNELRRAPLCSRIWISICDFCAAICMCLQVNRDCIFCLGFFAAFVVSASFLTAFFYRTLSVTSPMPSTPTQRQINQNSQALKPFINRQYLSEWHSINSKLGIATNMRITTISLVKERPFFSRSPLLPILMICVH</sequence>
<feature type="region of interest" description="Disordered" evidence="1">
    <location>
        <begin position="202"/>
        <end position="226"/>
    </location>
</feature>
<feature type="compositionally biased region" description="Basic and acidic residues" evidence="1">
    <location>
        <begin position="216"/>
        <end position="226"/>
    </location>
</feature>
<reference evidence="4" key="1">
    <citation type="submission" date="2014-03" db="EMBL/GenBank/DDBJ databases">
        <authorList>
            <person name="Aksoy S."/>
            <person name="Warren W."/>
            <person name="Wilson R.K."/>
        </authorList>
    </citation>
    <scope>NUCLEOTIDE SEQUENCE [LARGE SCALE GENOMIC DNA]</scope>
    <source>
        <strain evidence="4">IAEA</strain>
    </source>
</reference>
<keyword evidence="2" id="KW-0472">Membrane</keyword>
<dbReference type="EnsemblMetazoa" id="GPAI047803-RA">
    <property type="protein sequence ID" value="GPAI047803-PA"/>
    <property type="gene ID" value="GPAI047803"/>
</dbReference>
<feature type="compositionally biased region" description="Basic and acidic residues" evidence="1">
    <location>
        <begin position="112"/>
        <end position="123"/>
    </location>
</feature>
<feature type="region of interest" description="Disordered" evidence="1">
    <location>
        <begin position="109"/>
        <end position="128"/>
    </location>
</feature>
<feature type="compositionally biased region" description="Basic and acidic residues" evidence="1">
    <location>
        <begin position="12"/>
        <end position="28"/>
    </location>
</feature>
<evidence type="ECO:0000256" key="2">
    <source>
        <dbReference type="SAM" id="Phobius"/>
    </source>
</evidence>
<keyword evidence="2" id="KW-0812">Transmembrane</keyword>
<reference evidence="3" key="2">
    <citation type="submission" date="2020-05" db="UniProtKB">
        <authorList>
            <consortium name="EnsemblMetazoa"/>
        </authorList>
    </citation>
    <scope>IDENTIFICATION</scope>
    <source>
        <strain evidence="3">IAEA</strain>
    </source>
</reference>
<proteinExistence type="predicted"/>
<dbReference type="Proteomes" id="UP000092445">
    <property type="component" value="Unassembled WGS sequence"/>
</dbReference>